<evidence type="ECO:0000256" key="7">
    <source>
        <dbReference type="ARBA" id="ARBA00023004"/>
    </source>
</evidence>
<keyword evidence="5" id="KW-0274">FAD</keyword>
<dbReference type="SUPFAM" id="SSF52343">
    <property type="entry name" value="Ferredoxin reductase-like, C-terminal NADP-linked domain"/>
    <property type="match status" value="1"/>
</dbReference>
<dbReference type="Pfam" id="PF00175">
    <property type="entry name" value="NAD_binding_1"/>
    <property type="match status" value="1"/>
</dbReference>
<evidence type="ECO:0000256" key="2">
    <source>
        <dbReference type="ARBA" id="ARBA00022630"/>
    </source>
</evidence>
<evidence type="ECO:0000256" key="6">
    <source>
        <dbReference type="ARBA" id="ARBA00023002"/>
    </source>
</evidence>
<comment type="cofactor">
    <cofactor evidence="1">
        <name>FAD</name>
        <dbReference type="ChEBI" id="CHEBI:57692"/>
    </cofactor>
</comment>
<evidence type="ECO:0000256" key="9">
    <source>
        <dbReference type="ARBA" id="ARBA00034078"/>
    </source>
</evidence>
<dbReference type="PROSITE" id="PS51384">
    <property type="entry name" value="FAD_FR"/>
    <property type="match status" value="1"/>
</dbReference>
<dbReference type="InterPro" id="IPR008333">
    <property type="entry name" value="Cbr1-like_FAD-bd_dom"/>
</dbReference>
<evidence type="ECO:0000256" key="8">
    <source>
        <dbReference type="ARBA" id="ARBA00023014"/>
    </source>
</evidence>
<evidence type="ECO:0000256" key="10">
    <source>
        <dbReference type="ARBA" id="ARBA00061434"/>
    </source>
</evidence>
<dbReference type="Gene3D" id="3.40.50.80">
    <property type="entry name" value="Nucleotide-binding domain of ferredoxin-NADP reductase (FNR) module"/>
    <property type="match status" value="1"/>
</dbReference>
<keyword evidence="14" id="KW-1185">Reference proteome</keyword>
<dbReference type="GO" id="GO:0016491">
    <property type="term" value="F:oxidoreductase activity"/>
    <property type="evidence" value="ECO:0007669"/>
    <property type="project" value="UniProtKB-KW"/>
</dbReference>
<dbReference type="InterPro" id="IPR017927">
    <property type="entry name" value="FAD-bd_FR_type"/>
</dbReference>
<dbReference type="Pfam" id="PF00111">
    <property type="entry name" value="Fer2"/>
    <property type="match status" value="1"/>
</dbReference>
<feature type="domain" description="FAD-binding FR-type" evidence="12">
    <location>
        <begin position="24"/>
        <end position="127"/>
    </location>
</feature>
<evidence type="ECO:0000259" key="12">
    <source>
        <dbReference type="PROSITE" id="PS51384"/>
    </source>
</evidence>
<dbReference type="InterPro" id="IPR017938">
    <property type="entry name" value="Riboflavin_synthase-like_b-brl"/>
</dbReference>
<evidence type="ECO:0000256" key="5">
    <source>
        <dbReference type="ARBA" id="ARBA00022827"/>
    </source>
</evidence>
<reference evidence="13" key="1">
    <citation type="submission" date="2022-11" db="EMBL/GenBank/DDBJ databases">
        <title>Parathalassolutuus dongxingensis gen. nov., sp. nov., a novel member of family Oceanospirillaceae isolated from a coastal shrimp pond in Guangxi, China.</title>
        <authorList>
            <person name="Chen H."/>
        </authorList>
    </citation>
    <scope>NUCLEOTIDE SEQUENCE</scope>
    <source>
        <strain evidence="13">G-43</strain>
    </source>
</reference>
<dbReference type="PRINTS" id="PR00406">
    <property type="entry name" value="CYTB5RDTASE"/>
</dbReference>
<dbReference type="AlphaFoldDB" id="A0A9X3EIE7"/>
<keyword evidence="6" id="KW-0560">Oxidoreductase</keyword>
<dbReference type="PANTHER" id="PTHR47354:SF6">
    <property type="entry name" value="NADH OXIDOREDUCTASE HCR"/>
    <property type="match status" value="1"/>
</dbReference>
<dbReference type="SUPFAM" id="SSF63380">
    <property type="entry name" value="Riboflavin synthase domain-like"/>
    <property type="match status" value="1"/>
</dbReference>
<dbReference type="GO" id="GO:0046872">
    <property type="term" value="F:metal ion binding"/>
    <property type="evidence" value="ECO:0007669"/>
    <property type="project" value="UniProtKB-KW"/>
</dbReference>
<feature type="domain" description="2Fe-2S ferredoxin-type" evidence="11">
    <location>
        <begin position="287"/>
        <end position="371"/>
    </location>
</feature>
<dbReference type="CDD" id="cd00207">
    <property type="entry name" value="fer2"/>
    <property type="match status" value="1"/>
</dbReference>
<sequence length="371" mass="40773">MNSTTSPAPADRYLSDVNTSTWVNGRHQVRCARVIQETADVRTFVFVSEQPLLFFFKPGQFVSLELEIDGLPVMRSYTISSSPSKPYSFTITVKRAPGGQVSNWLHDNMREGTMLYVHGPVGRFNCIDFPNRKVLMLSGGVGITPVMSMTRWFLDTSSDVDIDFIHSARTPADIIYERELADLSARHSNFHLHLVCERTQAGYPWAGYRGYLDSAKLQMMVPDLLEREVFCCGPEPYMNAIKGLLKKAGFDMKHYHDESFGSTPAEAAPVKEAQPAEAEAAPAADTPFVEFSKSGKKVQLNPGETVHAAAGRLGMYIPKACGMGICGTCKLKKNSGEVTMSHNGGITDEDVADGYILSCCSVPTTDVSVEF</sequence>
<name>A0A9X3EIE7_9GAMM</name>
<keyword evidence="2" id="KW-0285">Flavoprotein</keyword>
<dbReference type="InterPro" id="IPR039261">
    <property type="entry name" value="FNR_nucleotide-bd"/>
</dbReference>
<accession>A0A9X3EIE7</accession>
<comment type="caution">
    <text evidence="13">The sequence shown here is derived from an EMBL/GenBank/DDBJ whole genome shotgun (WGS) entry which is preliminary data.</text>
</comment>
<evidence type="ECO:0000256" key="3">
    <source>
        <dbReference type="ARBA" id="ARBA00022714"/>
    </source>
</evidence>
<dbReference type="InterPro" id="IPR050415">
    <property type="entry name" value="MRET"/>
</dbReference>
<dbReference type="InterPro" id="IPR001433">
    <property type="entry name" value="OxRdtase_FAD/NAD-bd"/>
</dbReference>
<keyword evidence="3" id="KW-0001">2Fe-2S</keyword>
<dbReference type="InterPro" id="IPR001709">
    <property type="entry name" value="Flavoprot_Pyr_Nucl_cyt_Rdtase"/>
</dbReference>
<dbReference type="RefSeq" id="WP_283175526.1">
    <property type="nucleotide sequence ID" value="NZ_JAPNOA010000059.1"/>
</dbReference>
<evidence type="ECO:0000256" key="1">
    <source>
        <dbReference type="ARBA" id="ARBA00001974"/>
    </source>
</evidence>
<dbReference type="InterPro" id="IPR036010">
    <property type="entry name" value="2Fe-2S_ferredoxin-like_sf"/>
</dbReference>
<dbReference type="SUPFAM" id="SSF54292">
    <property type="entry name" value="2Fe-2S ferredoxin-like"/>
    <property type="match status" value="1"/>
</dbReference>
<dbReference type="GO" id="GO:0051537">
    <property type="term" value="F:2 iron, 2 sulfur cluster binding"/>
    <property type="evidence" value="ECO:0007669"/>
    <property type="project" value="UniProtKB-KW"/>
</dbReference>
<evidence type="ECO:0000313" key="14">
    <source>
        <dbReference type="Proteomes" id="UP001150830"/>
    </source>
</evidence>
<evidence type="ECO:0000259" key="11">
    <source>
        <dbReference type="PROSITE" id="PS51085"/>
    </source>
</evidence>
<dbReference type="PANTHER" id="PTHR47354">
    <property type="entry name" value="NADH OXIDOREDUCTASE HCR"/>
    <property type="match status" value="1"/>
</dbReference>
<keyword evidence="7" id="KW-0408">Iron</keyword>
<dbReference type="InterPro" id="IPR012675">
    <property type="entry name" value="Beta-grasp_dom_sf"/>
</dbReference>
<dbReference type="Proteomes" id="UP001150830">
    <property type="component" value="Unassembled WGS sequence"/>
</dbReference>
<keyword evidence="8" id="KW-0411">Iron-sulfur</keyword>
<dbReference type="InterPro" id="IPR001041">
    <property type="entry name" value="2Fe-2S_ferredoxin-type"/>
</dbReference>
<evidence type="ECO:0000256" key="4">
    <source>
        <dbReference type="ARBA" id="ARBA00022723"/>
    </source>
</evidence>
<dbReference type="PROSITE" id="PS51085">
    <property type="entry name" value="2FE2S_FER_2"/>
    <property type="match status" value="1"/>
</dbReference>
<comment type="similarity">
    <text evidence="10">In the N-terminal section; belongs to the FAD-binding oxidoreductase type 6 family.</text>
</comment>
<dbReference type="Gene3D" id="2.40.30.10">
    <property type="entry name" value="Translation factors"/>
    <property type="match status" value="1"/>
</dbReference>
<dbReference type="Gene3D" id="3.10.20.30">
    <property type="match status" value="1"/>
</dbReference>
<dbReference type="Pfam" id="PF00970">
    <property type="entry name" value="FAD_binding_6"/>
    <property type="match status" value="1"/>
</dbReference>
<evidence type="ECO:0000313" key="13">
    <source>
        <dbReference type="EMBL" id="MCY0967324.1"/>
    </source>
</evidence>
<dbReference type="EMBL" id="JAPNOA010000059">
    <property type="protein sequence ID" value="MCY0967324.1"/>
    <property type="molecule type" value="Genomic_DNA"/>
</dbReference>
<dbReference type="PRINTS" id="PR00371">
    <property type="entry name" value="FPNCR"/>
</dbReference>
<organism evidence="13 14">
    <name type="scientific">Parathalassolituus penaei</name>
    <dbReference type="NCBI Taxonomy" id="2997323"/>
    <lineage>
        <taxon>Bacteria</taxon>
        <taxon>Pseudomonadati</taxon>
        <taxon>Pseudomonadota</taxon>
        <taxon>Gammaproteobacteria</taxon>
        <taxon>Oceanospirillales</taxon>
        <taxon>Oceanospirillaceae</taxon>
        <taxon>Parathalassolituus</taxon>
    </lineage>
</organism>
<protein>
    <submittedName>
        <fullName evidence="13">Hybrid-cluster NAD(P)-dependent oxidoreductase</fullName>
    </submittedName>
</protein>
<proteinExistence type="inferred from homology"/>
<comment type="cofactor">
    <cofactor evidence="9">
        <name>[2Fe-2S] cluster</name>
        <dbReference type="ChEBI" id="CHEBI:190135"/>
    </cofactor>
</comment>
<dbReference type="InterPro" id="IPR006058">
    <property type="entry name" value="2Fe2S_fd_BS"/>
</dbReference>
<gene>
    <name evidence="13" type="ORF">OUO13_19260</name>
</gene>
<dbReference type="CDD" id="cd06215">
    <property type="entry name" value="FNR_iron_sulfur_binding_1"/>
    <property type="match status" value="1"/>
</dbReference>
<dbReference type="PROSITE" id="PS00197">
    <property type="entry name" value="2FE2S_FER_1"/>
    <property type="match status" value="1"/>
</dbReference>
<keyword evidence="4" id="KW-0479">Metal-binding</keyword>